<feature type="compositionally biased region" description="Low complexity" evidence="13">
    <location>
        <begin position="1493"/>
        <end position="1506"/>
    </location>
</feature>
<keyword evidence="14" id="KW-1133">Transmembrane helix</keyword>
<dbReference type="SMART" id="SM00181">
    <property type="entry name" value="EGF"/>
    <property type="match status" value="4"/>
</dbReference>
<organism evidence="16 17">
    <name type="scientific">Dendroctonus ponderosae</name>
    <name type="common">Mountain pine beetle</name>
    <dbReference type="NCBI Taxonomy" id="77166"/>
    <lineage>
        <taxon>Eukaryota</taxon>
        <taxon>Metazoa</taxon>
        <taxon>Ecdysozoa</taxon>
        <taxon>Arthropoda</taxon>
        <taxon>Hexapoda</taxon>
        <taxon>Insecta</taxon>
        <taxon>Pterygota</taxon>
        <taxon>Neoptera</taxon>
        <taxon>Endopterygota</taxon>
        <taxon>Coleoptera</taxon>
        <taxon>Polyphaga</taxon>
        <taxon>Cucujiformia</taxon>
        <taxon>Curculionidae</taxon>
        <taxon>Scolytinae</taxon>
        <taxon>Dendroctonus</taxon>
    </lineage>
</organism>
<feature type="repeat" description="LDL-receptor class B" evidence="12">
    <location>
        <begin position="786"/>
        <end position="828"/>
    </location>
</feature>
<proteinExistence type="predicted"/>
<evidence type="ECO:0000256" key="4">
    <source>
        <dbReference type="ARBA" id="ARBA00022583"/>
    </source>
</evidence>
<evidence type="ECO:0000256" key="14">
    <source>
        <dbReference type="SAM" id="Phobius"/>
    </source>
</evidence>
<feature type="domain" description="EGF-like" evidence="15">
    <location>
        <begin position="944"/>
        <end position="986"/>
    </location>
</feature>
<dbReference type="SMART" id="SM00135">
    <property type="entry name" value="LY"/>
    <property type="match status" value="19"/>
</dbReference>
<feature type="repeat" description="LDL-receptor class B" evidence="12">
    <location>
        <begin position="700"/>
        <end position="742"/>
    </location>
</feature>
<feature type="domain" description="EGF-like" evidence="15">
    <location>
        <begin position="1249"/>
        <end position="1286"/>
    </location>
</feature>
<evidence type="ECO:0000313" key="17">
    <source>
        <dbReference type="Proteomes" id="UP000030742"/>
    </source>
</evidence>
<dbReference type="InterPro" id="IPR000033">
    <property type="entry name" value="LDLR_classB_rpt"/>
</dbReference>
<keyword evidence="10" id="KW-0325">Glycoprotein</keyword>
<keyword evidence="5" id="KW-0732">Signal</keyword>
<keyword evidence="4" id="KW-0254">Endocytosis</keyword>
<feature type="repeat" description="LDL-receptor class B" evidence="12">
    <location>
        <begin position="95"/>
        <end position="137"/>
    </location>
</feature>
<dbReference type="Gene3D" id="4.10.400.10">
    <property type="entry name" value="Low-density Lipoprotein Receptor"/>
    <property type="match status" value="3"/>
</dbReference>
<keyword evidence="14" id="KW-0812">Transmembrane</keyword>
<sequence>MQPITLIYSTTKDIRLITSTFSHKNTKIKPTTIIKNFTYISAVDFHYDYRQICWADHDLESIHCASLNGTQAENTTEIVANVLSPDGLAIDWFTDNIYWTDCETNRIEVASLEGKHRKVLFWTEVDQPRAIVVVPMKGFLFWTDWGEVPKIERAGMNGDPKSRKVIVSEHIHWPNGLTVDYDSEKIYWIDGKLLFIKVLRFSTSLIILLNTGRFQVMDFDGKSVSIILQTASEYPYALTQSYSKLFWTDWKSVAIFDYSKLETSSQQPMEFQMGTHPMDIKVFERQRQPQGPNPCENNAGCSHLCLLSPDPPYYTCACPIGIKLIGKACFPLNPKSICFNRMKKNCASEPQELLVVARRTDICVIYLDSPDYSYKVIPLGDVKYSITVDFDPVKNYLYWSDDEVKKIQKSKLNGSDQQDVIVTEIQNPDGIALDWISRNIYWTDTGTDRIEVARLEGGYRKVIIGDGLIDPRGIAVASELGWLFWSDWNEKDPKVERSNLDGSMRVYIVQEHLGWPNGITLDLIKMKIYWSDAKFDRIEFANMDGTDRQTLIKENLPHPFGFSLMGDYLYWTDWQRRSIDRADKDRGGNRQVIVDQMENVMGLKAIKLSAPIGWNVCSENNGNCSQLCFHRHKTSRLCACEIDYELARDMQNCIKPEAFLLYTKNTSIGRISIENEPIEKSLHIPNIRHASSIDFDINSRRIYWSDSKARTIMRAFINGSEPQKVIDLGLAYSEGIAVDWLGMNIYWTDPISHRIEVSRLVGRSRRTLLWDEVYEPHSIVLDPASGYMYWSEWGQSNLIKKAAMNGSKQRKLLSTIGKATGLTLDYEKKRLYWIEIDAPAIWSADLDGNNKKTIIQDSTLTPRRLALYKEHIFWSDGKTCKCKPVFLRKIRNLNNPLNMNLLIPADIYKALKNSGLGIEKVATLSENITDILVYHNMKQNQTNQCATSNGGCSHLCLALPADSPAEHTKYTCACPTHYFLNNNECSPPVSFMIYGLKNLVVRLVPDTSDCPEAVLPVQGLKAVRAIDFDPKNNALYWIDAKLHAIKVSNIITPDTSVFVPGGHDIKPFDIAVDSIGRLLFWTCALQNVINVTRLDNTNSFGSIRSVEGEKPRLIVVHVTKRLLFYTNVADQNQLIRARLDGSHRIVITKSDDNISAIAVDTENDFIVWSQGHSIYISNIDGENKHVVVNESHFKITHLTVHAGWLYWIDKDLNQLQRLELTTGKSRSTLAIQASHIVDFISVQQIRSHSCGDTKNRCSHFCILNGTTPHCACPNGKKLQEDRRSCQTIPNCGAERFSCTVASSDTKDCIPIAWRCDRQKDCSDGSDELNCPNCEVNQFRCQDGQCIDKSLMCNNMDDCLDRSDEKNCCDNGFQCPQTEVCLPASLKCDGTENCADGSDEQGCPAETSKFRTFVVVIICLMCIGVVAFLIYKRVKPCAPQQLVAEPPEDSLSPLDPNSHNKNITLRRGIPDVVRMSMMTENYPSTYERRHITGASSSSNTNASSNASYPRETLNPPPSPATTVPSTRASSPSSRYRPYRHYRTINQPPPPTPNSTDVCDESDYNYPLNRSAYEGPIPPPPTPRSHYHQESCPPSPSSRSSTYFSPFPPPPSPAASPRGDSDF</sequence>
<evidence type="ECO:0000256" key="1">
    <source>
        <dbReference type="ARBA" id="ARBA00004251"/>
    </source>
</evidence>
<dbReference type="InterPro" id="IPR023415">
    <property type="entry name" value="LDLR_class-A_CS"/>
</dbReference>
<dbReference type="FunFam" id="2.120.10.30:FF:000008">
    <property type="entry name" value="Low-density lipoprotein receptor-related protein 4"/>
    <property type="match status" value="1"/>
</dbReference>
<feature type="compositionally biased region" description="Low complexity" evidence="13">
    <location>
        <begin position="1519"/>
        <end position="1534"/>
    </location>
</feature>
<evidence type="ECO:0000256" key="10">
    <source>
        <dbReference type="ARBA" id="ARBA00023180"/>
    </source>
</evidence>
<dbReference type="PANTHER" id="PTHR46513">
    <property type="entry name" value="VITELLOGENIN RECEPTOR-LIKE PROTEIN-RELATED-RELATED"/>
    <property type="match status" value="1"/>
</dbReference>
<keyword evidence="7 14" id="KW-0472">Membrane</keyword>
<dbReference type="SUPFAM" id="SSF63825">
    <property type="entry name" value="YWTD domain"/>
    <property type="match status" value="4"/>
</dbReference>
<accession>U4UD96</accession>
<feature type="repeat" description="LDL-receptor class B" evidence="12">
    <location>
        <begin position="743"/>
        <end position="785"/>
    </location>
</feature>
<dbReference type="PROSITE" id="PS50068">
    <property type="entry name" value="LDLRA_2"/>
    <property type="match status" value="3"/>
</dbReference>
<feature type="repeat" description="LDL-receptor class B" evidence="12">
    <location>
        <begin position="438"/>
        <end position="480"/>
    </location>
</feature>
<evidence type="ECO:0000259" key="15">
    <source>
        <dbReference type="SMART" id="SM00181"/>
    </source>
</evidence>
<dbReference type="EMBL" id="KB632308">
    <property type="protein sequence ID" value="ERL91934.1"/>
    <property type="molecule type" value="Genomic_DNA"/>
</dbReference>
<dbReference type="SUPFAM" id="SSF57184">
    <property type="entry name" value="Growth factor receptor domain"/>
    <property type="match status" value="1"/>
</dbReference>
<feature type="region of interest" description="Disordered" evidence="13">
    <location>
        <begin position="1483"/>
        <end position="1621"/>
    </location>
</feature>
<feature type="repeat" description="LDL-receptor class B" evidence="12">
    <location>
        <begin position="526"/>
        <end position="568"/>
    </location>
</feature>
<evidence type="ECO:0000313" key="16">
    <source>
        <dbReference type="EMBL" id="ERL91934.1"/>
    </source>
</evidence>
<dbReference type="PRINTS" id="PR00261">
    <property type="entry name" value="LDLRECEPTOR"/>
</dbReference>
<evidence type="ECO:0000256" key="7">
    <source>
        <dbReference type="ARBA" id="ARBA00023136"/>
    </source>
</evidence>
<evidence type="ECO:0000256" key="6">
    <source>
        <dbReference type="ARBA" id="ARBA00022737"/>
    </source>
</evidence>
<feature type="region of interest" description="Disordered" evidence="13">
    <location>
        <begin position="1443"/>
        <end position="1466"/>
    </location>
</feature>
<feature type="repeat" description="LDL-receptor class B" evidence="12">
    <location>
        <begin position="395"/>
        <end position="437"/>
    </location>
</feature>
<reference evidence="16 17" key="1">
    <citation type="journal article" date="2013" name="Genome Biol.">
        <title>Draft genome of the mountain pine beetle, Dendroctonus ponderosae Hopkins, a major forest pest.</title>
        <authorList>
            <person name="Keeling C.I."/>
            <person name="Yuen M.M."/>
            <person name="Liao N.Y."/>
            <person name="Docking T.R."/>
            <person name="Chan S.K."/>
            <person name="Taylor G.A."/>
            <person name="Palmquist D.L."/>
            <person name="Jackman S.D."/>
            <person name="Nguyen A."/>
            <person name="Li M."/>
            <person name="Henderson H."/>
            <person name="Janes J.K."/>
            <person name="Zhao Y."/>
            <person name="Pandoh P."/>
            <person name="Moore R."/>
            <person name="Sperling F.A."/>
            <person name="Huber D.P."/>
            <person name="Birol I."/>
            <person name="Jones S.J."/>
            <person name="Bohlmann J."/>
        </authorList>
    </citation>
    <scope>NUCLEOTIDE SEQUENCE</scope>
</reference>
<dbReference type="GO" id="GO:0006897">
    <property type="term" value="P:endocytosis"/>
    <property type="evidence" value="ECO:0007669"/>
    <property type="project" value="UniProtKB-KW"/>
</dbReference>
<feature type="repeat" description="LDL-receptor class B" evidence="12">
    <location>
        <begin position="50"/>
        <end position="94"/>
    </location>
</feature>
<dbReference type="InterPro" id="IPR011042">
    <property type="entry name" value="6-blade_b-propeller_TolB-like"/>
</dbReference>
<dbReference type="PROSITE" id="PS01209">
    <property type="entry name" value="LDLRA_1"/>
    <property type="match status" value="1"/>
</dbReference>
<dbReference type="InterPro" id="IPR002172">
    <property type="entry name" value="LDrepeatLR_classA_rpt"/>
</dbReference>
<evidence type="ECO:0000256" key="8">
    <source>
        <dbReference type="ARBA" id="ARBA00023157"/>
    </source>
</evidence>
<keyword evidence="3" id="KW-0245">EGF-like domain</keyword>
<dbReference type="InterPro" id="IPR050778">
    <property type="entry name" value="Cueball_EGF_LRP_Nidogen"/>
</dbReference>
<keyword evidence="8 11" id="KW-1015">Disulfide bond</keyword>
<dbReference type="InterPro" id="IPR036055">
    <property type="entry name" value="LDL_receptor-like_sf"/>
</dbReference>
<gene>
    <name evidence="16" type="ORF">D910_09257</name>
</gene>
<dbReference type="SUPFAM" id="SSF57424">
    <property type="entry name" value="LDL receptor-like module"/>
    <property type="match status" value="3"/>
</dbReference>
<feature type="disulfide bond" evidence="11">
    <location>
        <begin position="1352"/>
        <end position="1367"/>
    </location>
</feature>
<comment type="subcellular location">
    <subcellularLocation>
        <location evidence="1">Cell membrane</location>
        <topology evidence="1">Single-pass type I membrane protein</topology>
    </subcellularLocation>
</comment>
<evidence type="ECO:0000256" key="9">
    <source>
        <dbReference type="ARBA" id="ARBA00023170"/>
    </source>
</evidence>
<evidence type="ECO:0000256" key="2">
    <source>
        <dbReference type="ARBA" id="ARBA00022475"/>
    </source>
</evidence>
<dbReference type="CDD" id="cd00112">
    <property type="entry name" value="LDLa"/>
    <property type="match status" value="3"/>
</dbReference>
<feature type="repeat" description="LDL-receptor class B" evidence="12">
    <location>
        <begin position="481"/>
        <end position="525"/>
    </location>
</feature>
<feature type="repeat" description="LDL-receptor class B" evidence="12">
    <location>
        <begin position="138"/>
        <end position="183"/>
    </location>
</feature>
<feature type="non-terminal residue" evidence="16">
    <location>
        <position position="1621"/>
    </location>
</feature>
<feature type="disulfide bond" evidence="11">
    <location>
        <begin position="1387"/>
        <end position="1402"/>
    </location>
</feature>
<dbReference type="PROSITE" id="PS51120">
    <property type="entry name" value="LDLRB"/>
    <property type="match status" value="11"/>
</dbReference>
<feature type="transmembrane region" description="Helical" evidence="14">
    <location>
        <begin position="1409"/>
        <end position="1430"/>
    </location>
</feature>
<evidence type="ECO:0000256" key="12">
    <source>
        <dbReference type="PROSITE-ProRule" id="PRU00461"/>
    </source>
</evidence>
<dbReference type="FunFam" id="2.120.10.30:FF:000241">
    <property type="entry name" value="Low-density lipoprotein receptor-related protein 6"/>
    <property type="match status" value="2"/>
</dbReference>
<keyword evidence="2" id="KW-1003">Cell membrane</keyword>
<dbReference type="STRING" id="77166.U4UD96"/>
<dbReference type="GO" id="GO:0005886">
    <property type="term" value="C:plasma membrane"/>
    <property type="evidence" value="ECO:0007669"/>
    <property type="project" value="UniProtKB-SubCell"/>
</dbReference>
<dbReference type="Pfam" id="PF00058">
    <property type="entry name" value="Ldl_recept_b"/>
    <property type="match status" value="8"/>
</dbReference>
<feature type="domain" description="EGF-like" evidence="15">
    <location>
        <begin position="294"/>
        <end position="330"/>
    </location>
</feature>
<dbReference type="OrthoDB" id="72419at2759"/>
<keyword evidence="9" id="KW-0675">Receptor</keyword>
<evidence type="ECO:0000256" key="3">
    <source>
        <dbReference type="ARBA" id="ARBA00022536"/>
    </source>
</evidence>
<feature type="domain" description="EGF-like" evidence="15">
    <location>
        <begin position="616"/>
        <end position="654"/>
    </location>
</feature>
<evidence type="ECO:0000256" key="13">
    <source>
        <dbReference type="SAM" id="MobiDB-lite"/>
    </source>
</evidence>
<dbReference type="Proteomes" id="UP000030742">
    <property type="component" value="Unassembled WGS sequence"/>
</dbReference>
<protein>
    <recommendedName>
        <fullName evidence="15">EGF-like domain-containing protein</fullName>
    </recommendedName>
</protein>
<keyword evidence="6" id="KW-0677">Repeat</keyword>
<feature type="repeat" description="LDL-receptor class B" evidence="12">
    <location>
        <begin position="829"/>
        <end position="871"/>
    </location>
</feature>
<feature type="disulfide bond" evidence="11">
    <location>
        <begin position="1340"/>
        <end position="1358"/>
    </location>
</feature>
<dbReference type="InterPro" id="IPR009030">
    <property type="entry name" value="Growth_fac_rcpt_cys_sf"/>
</dbReference>
<dbReference type="Pfam" id="PF00057">
    <property type="entry name" value="Ldl_recept_a"/>
    <property type="match status" value="3"/>
</dbReference>
<dbReference type="Gene3D" id="2.120.10.30">
    <property type="entry name" value="TolB, C-terminal domain"/>
    <property type="match status" value="4"/>
</dbReference>
<dbReference type="SMART" id="SM00192">
    <property type="entry name" value="LDLa"/>
    <property type="match status" value="3"/>
</dbReference>
<evidence type="ECO:0000256" key="5">
    <source>
        <dbReference type="ARBA" id="ARBA00022729"/>
    </source>
</evidence>
<feature type="disulfide bond" evidence="11">
    <location>
        <begin position="1315"/>
        <end position="1330"/>
    </location>
</feature>
<dbReference type="PANTHER" id="PTHR46513:SF41">
    <property type="entry name" value="LOW-DENSITY LIPOPROTEIN RECEPTOR-RELATED PROTEIN"/>
    <property type="match status" value="1"/>
</dbReference>
<name>U4UD96_DENPD</name>
<comment type="caution">
    <text evidence="11">Lacks conserved residue(s) required for the propagation of feature annotation.</text>
</comment>
<feature type="disulfide bond" evidence="11">
    <location>
        <begin position="1333"/>
        <end position="1345"/>
    </location>
</feature>
<dbReference type="InterPro" id="IPR000742">
    <property type="entry name" value="EGF"/>
</dbReference>
<evidence type="ECO:0000256" key="11">
    <source>
        <dbReference type="PROSITE-ProRule" id="PRU00124"/>
    </source>
</evidence>